<reference evidence="6" key="1">
    <citation type="submission" date="2021-04" db="EMBL/GenBank/DDBJ databases">
        <authorList>
            <consortium name="Molecular Ecology Group"/>
        </authorList>
    </citation>
    <scope>NUCLEOTIDE SEQUENCE</scope>
</reference>
<keyword evidence="1" id="KW-0479">Metal-binding</keyword>
<evidence type="ECO:0000256" key="3">
    <source>
        <dbReference type="ARBA" id="ARBA00022833"/>
    </source>
</evidence>
<dbReference type="Pfam" id="PF05253">
    <property type="entry name" value="zf-U11-48K"/>
    <property type="match status" value="2"/>
</dbReference>
<dbReference type="AlphaFoldDB" id="A0A8S4A6D5"/>
<evidence type="ECO:0000256" key="4">
    <source>
        <dbReference type="SAM" id="MobiDB-lite"/>
    </source>
</evidence>
<feature type="region of interest" description="Disordered" evidence="4">
    <location>
        <begin position="85"/>
        <end position="115"/>
    </location>
</feature>
<dbReference type="SUPFAM" id="SSF57667">
    <property type="entry name" value="beta-beta-alpha zinc fingers"/>
    <property type="match status" value="1"/>
</dbReference>
<dbReference type="PANTHER" id="PTHR21402">
    <property type="entry name" value="GAMETOCYTE SPECIFIC FACTOR 1-RELATED"/>
    <property type="match status" value="1"/>
</dbReference>
<protein>
    <recommendedName>
        <fullName evidence="5">CHHC U11-48K-type domain-containing protein</fullName>
    </recommendedName>
</protein>
<name>A0A8S4A6D5_9EUPU</name>
<dbReference type="InterPro" id="IPR022776">
    <property type="entry name" value="TRM13/UPF0224_CHHC_Znf_dom"/>
</dbReference>
<sequence>MESENELVVCPYNSSHVITATRMPYHLIKCRKSYPFLELAVCPFDANHEVRKPELKHHMLNCPSKILLEREISFEAVRKAINSSDPPVKKGFTDLPRYRDHHTHDDDDDSWDEERRTARNDAPRFFAWTSRTACHSQDSENSSLRRPFSQGMAAIARSPGIVQSVESNLHRTVDFNALLAGRGRARLSLSPERAVSISPGASGQSQFLQTNMLPLTVTRPGVSDIVWTVGRGRALSFKYQ</sequence>
<evidence type="ECO:0000256" key="1">
    <source>
        <dbReference type="ARBA" id="ARBA00022723"/>
    </source>
</evidence>
<accession>A0A8S4A6D5</accession>
<dbReference type="OrthoDB" id="10069248at2759"/>
<keyword evidence="3" id="KW-0862">Zinc</keyword>
<dbReference type="EMBL" id="CAJHNH020006612">
    <property type="protein sequence ID" value="CAG5133921.1"/>
    <property type="molecule type" value="Genomic_DNA"/>
</dbReference>
<feature type="domain" description="CHHC U11-48K-type" evidence="5">
    <location>
        <begin position="7"/>
        <end position="34"/>
    </location>
</feature>
<dbReference type="InterPro" id="IPR036236">
    <property type="entry name" value="Znf_C2H2_sf"/>
</dbReference>
<feature type="compositionally biased region" description="Basic and acidic residues" evidence="4">
    <location>
        <begin position="87"/>
        <end position="105"/>
    </location>
</feature>
<evidence type="ECO:0000256" key="2">
    <source>
        <dbReference type="ARBA" id="ARBA00022771"/>
    </source>
</evidence>
<feature type="domain" description="CHHC U11-48K-type" evidence="5">
    <location>
        <begin position="39"/>
        <end position="66"/>
    </location>
</feature>
<dbReference type="Proteomes" id="UP000678393">
    <property type="component" value="Unassembled WGS sequence"/>
</dbReference>
<dbReference type="InterPro" id="IPR051591">
    <property type="entry name" value="UPF0224_FAM112_RNA_Proc"/>
</dbReference>
<dbReference type="GO" id="GO:0008270">
    <property type="term" value="F:zinc ion binding"/>
    <property type="evidence" value="ECO:0007669"/>
    <property type="project" value="UniProtKB-KW"/>
</dbReference>
<evidence type="ECO:0000313" key="7">
    <source>
        <dbReference type="Proteomes" id="UP000678393"/>
    </source>
</evidence>
<evidence type="ECO:0000259" key="5">
    <source>
        <dbReference type="PROSITE" id="PS51800"/>
    </source>
</evidence>
<evidence type="ECO:0000313" key="6">
    <source>
        <dbReference type="EMBL" id="CAG5133921.1"/>
    </source>
</evidence>
<keyword evidence="2" id="KW-0863">Zinc-finger</keyword>
<dbReference type="PROSITE" id="PS51800">
    <property type="entry name" value="ZF_CHHC_U11_48K"/>
    <property type="match status" value="2"/>
</dbReference>
<dbReference type="PANTHER" id="PTHR21402:SF5">
    <property type="entry name" value="GAMETOCYTE SPECIFIC FACTOR 1"/>
    <property type="match status" value="1"/>
</dbReference>
<organism evidence="6 7">
    <name type="scientific">Candidula unifasciata</name>
    <dbReference type="NCBI Taxonomy" id="100452"/>
    <lineage>
        <taxon>Eukaryota</taxon>
        <taxon>Metazoa</taxon>
        <taxon>Spiralia</taxon>
        <taxon>Lophotrochozoa</taxon>
        <taxon>Mollusca</taxon>
        <taxon>Gastropoda</taxon>
        <taxon>Heterobranchia</taxon>
        <taxon>Euthyneura</taxon>
        <taxon>Panpulmonata</taxon>
        <taxon>Eupulmonata</taxon>
        <taxon>Stylommatophora</taxon>
        <taxon>Helicina</taxon>
        <taxon>Helicoidea</taxon>
        <taxon>Geomitridae</taxon>
        <taxon>Candidula</taxon>
    </lineage>
</organism>
<comment type="caution">
    <text evidence="6">The sequence shown here is derived from an EMBL/GenBank/DDBJ whole genome shotgun (WGS) entry which is preliminary data.</text>
</comment>
<gene>
    <name evidence="6" type="ORF">CUNI_LOCUS19479</name>
</gene>
<keyword evidence="7" id="KW-1185">Reference proteome</keyword>
<proteinExistence type="predicted"/>